<proteinExistence type="predicted"/>
<sequence length="74" mass="8681">MRTLEAKMTKKISILYVYIRMFLVLSEMKAKRLQLCRKRTDFYMLTLGCFFFDGNEGKNTGGRIVLFTEIVTNS</sequence>
<evidence type="ECO:0000313" key="1">
    <source>
        <dbReference type="EMBL" id="KRY76021.1"/>
    </source>
</evidence>
<accession>A0A0V1EQJ7</accession>
<dbReference type="Proteomes" id="UP000054632">
    <property type="component" value="Unassembled WGS sequence"/>
</dbReference>
<evidence type="ECO:0000313" key="2">
    <source>
        <dbReference type="Proteomes" id="UP000054632"/>
    </source>
</evidence>
<protein>
    <submittedName>
        <fullName evidence="1">Uncharacterized protein</fullName>
    </submittedName>
</protein>
<organism evidence="1 2">
    <name type="scientific">Trichinella pseudospiralis</name>
    <name type="common">Parasitic roundworm</name>
    <dbReference type="NCBI Taxonomy" id="6337"/>
    <lineage>
        <taxon>Eukaryota</taxon>
        <taxon>Metazoa</taxon>
        <taxon>Ecdysozoa</taxon>
        <taxon>Nematoda</taxon>
        <taxon>Enoplea</taxon>
        <taxon>Dorylaimia</taxon>
        <taxon>Trichinellida</taxon>
        <taxon>Trichinellidae</taxon>
        <taxon>Trichinella</taxon>
    </lineage>
</organism>
<gene>
    <name evidence="1" type="ORF">T4A_5559</name>
</gene>
<name>A0A0V1EQJ7_TRIPS</name>
<reference evidence="1 2" key="1">
    <citation type="submission" date="2015-01" db="EMBL/GenBank/DDBJ databases">
        <title>Evolution of Trichinella species and genotypes.</title>
        <authorList>
            <person name="Korhonen P.K."/>
            <person name="Edoardo P."/>
            <person name="Giuseppe L.R."/>
            <person name="Gasser R.B."/>
        </authorList>
    </citation>
    <scope>NUCLEOTIDE SEQUENCE [LARGE SCALE GENOMIC DNA]</scope>
    <source>
        <strain evidence="1">ISS13</strain>
    </source>
</reference>
<dbReference type="EMBL" id="JYDR01000014">
    <property type="protein sequence ID" value="KRY76021.1"/>
    <property type="molecule type" value="Genomic_DNA"/>
</dbReference>
<comment type="caution">
    <text evidence="1">The sequence shown here is derived from an EMBL/GenBank/DDBJ whole genome shotgun (WGS) entry which is preliminary data.</text>
</comment>
<dbReference type="AlphaFoldDB" id="A0A0V1EQJ7"/>